<evidence type="ECO:0000256" key="8">
    <source>
        <dbReference type="ARBA" id="ARBA00023204"/>
    </source>
</evidence>
<name>A0A9X3EFN7_9GAMM</name>
<evidence type="ECO:0000256" key="11">
    <source>
        <dbReference type="RuleBase" id="RU003780"/>
    </source>
</evidence>
<comment type="function">
    <text evidence="2 9 11">Excises uracil residues from the DNA which can arise as a result of misincorporation of dUMP residues by DNA polymerase or due to deamination of cytosine.</text>
</comment>
<dbReference type="SMART" id="SM00987">
    <property type="entry name" value="UreE_C"/>
    <property type="match status" value="1"/>
</dbReference>
<dbReference type="PANTHER" id="PTHR11264:SF0">
    <property type="entry name" value="URACIL-DNA GLYCOSYLASE"/>
    <property type="match status" value="1"/>
</dbReference>
<dbReference type="EC" id="3.2.2.27" evidence="4 9"/>
<evidence type="ECO:0000256" key="9">
    <source>
        <dbReference type="HAMAP-Rule" id="MF_00148"/>
    </source>
</evidence>
<dbReference type="AlphaFoldDB" id="A0A9X3EFN7"/>
<keyword evidence="13" id="KW-0326">Glycosidase</keyword>
<dbReference type="GO" id="GO:0004844">
    <property type="term" value="F:uracil DNA N-glycosylase activity"/>
    <property type="evidence" value="ECO:0007669"/>
    <property type="project" value="UniProtKB-UniRule"/>
</dbReference>
<dbReference type="NCBIfam" id="NF003592">
    <property type="entry name" value="PRK05254.1-5"/>
    <property type="match status" value="1"/>
</dbReference>
<dbReference type="PROSITE" id="PS00130">
    <property type="entry name" value="U_DNA_GLYCOSYLASE"/>
    <property type="match status" value="1"/>
</dbReference>
<dbReference type="CDD" id="cd10027">
    <property type="entry name" value="UDG-F1-like"/>
    <property type="match status" value="1"/>
</dbReference>
<evidence type="ECO:0000256" key="4">
    <source>
        <dbReference type="ARBA" id="ARBA00012030"/>
    </source>
</evidence>
<evidence type="ECO:0000256" key="6">
    <source>
        <dbReference type="ARBA" id="ARBA00022763"/>
    </source>
</evidence>
<comment type="catalytic activity">
    <reaction evidence="1 9 11">
        <text>Hydrolyzes single-stranded DNA or mismatched double-stranded DNA and polynucleotides, releasing free uracil.</text>
        <dbReference type="EC" id="3.2.2.27"/>
    </reaction>
</comment>
<evidence type="ECO:0000313" key="14">
    <source>
        <dbReference type="Proteomes" id="UP001150830"/>
    </source>
</evidence>
<evidence type="ECO:0000256" key="7">
    <source>
        <dbReference type="ARBA" id="ARBA00022801"/>
    </source>
</evidence>
<proteinExistence type="inferred from homology"/>
<protein>
    <recommendedName>
        <fullName evidence="5 9">Uracil-DNA glycosylase</fullName>
        <shortName evidence="9">UDG</shortName>
        <ecNumber evidence="4 9">3.2.2.27</ecNumber>
    </recommendedName>
</protein>
<accession>A0A9X3EFN7</accession>
<dbReference type="NCBIfam" id="NF003588">
    <property type="entry name" value="PRK05254.1-1"/>
    <property type="match status" value="1"/>
</dbReference>
<reference evidence="13" key="1">
    <citation type="submission" date="2022-11" db="EMBL/GenBank/DDBJ databases">
        <title>Parathalassolutuus dongxingensis gen. nov., sp. nov., a novel member of family Oceanospirillaceae isolated from a coastal shrimp pond in Guangxi, China.</title>
        <authorList>
            <person name="Chen H."/>
        </authorList>
    </citation>
    <scope>NUCLEOTIDE SEQUENCE</scope>
    <source>
        <strain evidence="13">G-43</strain>
    </source>
</reference>
<evidence type="ECO:0000256" key="1">
    <source>
        <dbReference type="ARBA" id="ARBA00001400"/>
    </source>
</evidence>
<dbReference type="SMART" id="SM00986">
    <property type="entry name" value="UDG"/>
    <property type="match status" value="1"/>
</dbReference>
<dbReference type="GO" id="GO:0005737">
    <property type="term" value="C:cytoplasm"/>
    <property type="evidence" value="ECO:0007669"/>
    <property type="project" value="UniProtKB-SubCell"/>
</dbReference>
<evidence type="ECO:0000256" key="10">
    <source>
        <dbReference type="PROSITE-ProRule" id="PRU10072"/>
    </source>
</evidence>
<evidence type="ECO:0000259" key="12">
    <source>
        <dbReference type="SMART" id="SM00986"/>
    </source>
</evidence>
<dbReference type="EMBL" id="JAPNOA010000029">
    <property type="protein sequence ID" value="MCY0965869.1"/>
    <property type="molecule type" value="Genomic_DNA"/>
</dbReference>
<keyword evidence="6 9" id="KW-0227">DNA damage</keyword>
<evidence type="ECO:0000256" key="5">
    <source>
        <dbReference type="ARBA" id="ARBA00018429"/>
    </source>
</evidence>
<evidence type="ECO:0000256" key="3">
    <source>
        <dbReference type="ARBA" id="ARBA00008184"/>
    </source>
</evidence>
<dbReference type="InterPro" id="IPR018085">
    <property type="entry name" value="Ura-DNA_Glyclase_AS"/>
</dbReference>
<evidence type="ECO:0000313" key="13">
    <source>
        <dbReference type="EMBL" id="MCY0965869.1"/>
    </source>
</evidence>
<comment type="subcellular location">
    <subcellularLocation>
        <location evidence="9">Cytoplasm</location>
    </subcellularLocation>
</comment>
<feature type="active site" description="Proton acceptor" evidence="9 10">
    <location>
        <position position="68"/>
    </location>
</feature>
<dbReference type="InterPro" id="IPR036895">
    <property type="entry name" value="Uracil-DNA_glycosylase-like_sf"/>
</dbReference>
<keyword evidence="8 9" id="KW-0234">DNA repair</keyword>
<dbReference type="Proteomes" id="UP001150830">
    <property type="component" value="Unassembled WGS sequence"/>
</dbReference>
<keyword evidence="9" id="KW-0963">Cytoplasm</keyword>
<dbReference type="NCBIfam" id="NF003589">
    <property type="entry name" value="PRK05254.1-2"/>
    <property type="match status" value="1"/>
</dbReference>
<dbReference type="FunFam" id="3.40.470.10:FF:000001">
    <property type="entry name" value="Uracil-DNA glycosylase"/>
    <property type="match status" value="1"/>
</dbReference>
<feature type="domain" description="Uracil-DNA glycosylase-like" evidence="12">
    <location>
        <begin position="53"/>
        <end position="213"/>
    </location>
</feature>
<dbReference type="Gene3D" id="3.40.470.10">
    <property type="entry name" value="Uracil-DNA glycosylase-like domain"/>
    <property type="match status" value="1"/>
</dbReference>
<dbReference type="NCBIfam" id="NF003591">
    <property type="entry name" value="PRK05254.1-4"/>
    <property type="match status" value="1"/>
</dbReference>
<keyword evidence="7 9" id="KW-0378">Hydrolase</keyword>
<keyword evidence="14" id="KW-1185">Reference proteome</keyword>
<dbReference type="SUPFAM" id="SSF52141">
    <property type="entry name" value="Uracil-DNA glycosylase-like"/>
    <property type="match status" value="1"/>
</dbReference>
<comment type="caution">
    <text evidence="13">The sequence shown here is derived from an EMBL/GenBank/DDBJ whole genome shotgun (WGS) entry which is preliminary data.</text>
</comment>
<sequence length="225" mass="24585">MSKPGALHSSWQQVLGQELEQPYMLNLKAFLQAEKNAGKQIYPPGPLIFNAFNHTPFDLVRVVIIGQDPYHGPGQAHGLSFSVPAGVALPPSLRNIFKEIEADLGVRMSGNGDLTPWADQGVLLLNATLTVEESKANSHQGQGWEQFTDAAIRALNAQRDGLVFVLWGSYAQKKGAVIDASRHLVLKSVHPSPLSAHRGFFGQKQFSSINQYLLGRGQAPINWVL</sequence>
<dbReference type="NCBIfam" id="TIGR00628">
    <property type="entry name" value="ung"/>
    <property type="match status" value="1"/>
</dbReference>
<dbReference type="PANTHER" id="PTHR11264">
    <property type="entry name" value="URACIL-DNA GLYCOSYLASE"/>
    <property type="match status" value="1"/>
</dbReference>
<dbReference type="RefSeq" id="WP_283174080.1">
    <property type="nucleotide sequence ID" value="NZ_JAPNOA010000029.1"/>
</dbReference>
<dbReference type="Pfam" id="PF03167">
    <property type="entry name" value="UDG"/>
    <property type="match status" value="1"/>
</dbReference>
<gene>
    <name evidence="9 13" type="primary">ung</name>
    <name evidence="13" type="ORF">OUO13_11775</name>
</gene>
<evidence type="ECO:0000256" key="2">
    <source>
        <dbReference type="ARBA" id="ARBA00002631"/>
    </source>
</evidence>
<dbReference type="InterPro" id="IPR005122">
    <property type="entry name" value="Uracil-DNA_glycosylase-like"/>
</dbReference>
<dbReference type="InterPro" id="IPR002043">
    <property type="entry name" value="UDG_fam1"/>
</dbReference>
<dbReference type="GO" id="GO:0097510">
    <property type="term" value="P:base-excision repair, AP site formation via deaminated base removal"/>
    <property type="evidence" value="ECO:0007669"/>
    <property type="project" value="TreeGrafter"/>
</dbReference>
<dbReference type="HAMAP" id="MF_00148">
    <property type="entry name" value="UDG"/>
    <property type="match status" value="1"/>
</dbReference>
<organism evidence="13 14">
    <name type="scientific">Parathalassolituus penaei</name>
    <dbReference type="NCBI Taxonomy" id="2997323"/>
    <lineage>
        <taxon>Bacteria</taxon>
        <taxon>Pseudomonadati</taxon>
        <taxon>Pseudomonadota</taxon>
        <taxon>Gammaproteobacteria</taxon>
        <taxon>Oceanospirillales</taxon>
        <taxon>Oceanospirillaceae</taxon>
        <taxon>Parathalassolituus</taxon>
    </lineage>
</organism>
<comment type="similarity">
    <text evidence="3 9 11">Belongs to the uracil-DNA glycosylase (UDG) superfamily. UNG family.</text>
</comment>